<evidence type="ECO:0000256" key="8">
    <source>
        <dbReference type="ARBA" id="ARBA00023157"/>
    </source>
</evidence>
<dbReference type="EMBL" id="JAFKCU010000001">
    <property type="protein sequence ID" value="MBN7814697.1"/>
    <property type="molecule type" value="Genomic_DNA"/>
</dbReference>
<feature type="domain" description="Vitamin K epoxide reductase" evidence="12">
    <location>
        <begin position="159"/>
        <end position="281"/>
    </location>
</feature>
<feature type="transmembrane region" description="Helical" evidence="10">
    <location>
        <begin position="301"/>
        <end position="319"/>
    </location>
</feature>
<comment type="similarity">
    <text evidence="2">Belongs to the VKOR family.</text>
</comment>
<comment type="caution">
    <text evidence="13">The sequence shown here is derived from an EMBL/GenBank/DDBJ whole genome shotgun (WGS) entry which is preliminary data.</text>
</comment>
<dbReference type="Gene3D" id="1.20.1440.130">
    <property type="entry name" value="VKOR domain"/>
    <property type="match status" value="1"/>
</dbReference>
<feature type="transmembrane region" description="Helical" evidence="10">
    <location>
        <begin position="212"/>
        <end position="234"/>
    </location>
</feature>
<comment type="subcellular location">
    <subcellularLocation>
        <location evidence="1">Membrane</location>
        <topology evidence="1">Multi-pass membrane protein</topology>
    </subcellularLocation>
</comment>
<dbReference type="CDD" id="cd12921">
    <property type="entry name" value="VKOR_4"/>
    <property type="match status" value="1"/>
</dbReference>
<dbReference type="InterPro" id="IPR012932">
    <property type="entry name" value="VKOR"/>
</dbReference>
<feature type="transmembrane region" description="Helical" evidence="10">
    <location>
        <begin position="155"/>
        <end position="175"/>
    </location>
</feature>
<feature type="domain" description="Peptidase C39" evidence="11">
    <location>
        <begin position="8"/>
        <end position="107"/>
    </location>
</feature>
<feature type="transmembrane region" description="Helical" evidence="10">
    <location>
        <begin position="130"/>
        <end position="149"/>
    </location>
</feature>
<keyword evidence="9" id="KW-0676">Redox-active center</keyword>
<dbReference type="RefSeq" id="WP_206585324.1">
    <property type="nucleotide sequence ID" value="NZ_JAFKCU010000001.1"/>
</dbReference>
<evidence type="ECO:0000256" key="7">
    <source>
        <dbReference type="ARBA" id="ARBA00023136"/>
    </source>
</evidence>
<feature type="transmembrane region" description="Helical" evidence="10">
    <location>
        <begin position="240"/>
        <end position="261"/>
    </location>
</feature>
<evidence type="ECO:0000256" key="9">
    <source>
        <dbReference type="ARBA" id="ARBA00023284"/>
    </source>
</evidence>
<evidence type="ECO:0000256" key="1">
    <source>
        <dbReference type="ARBA" id="ARBA00004141"/>
    </source>
</evidence>
<sequence length="507" mass="57983">MVNVTFTKQFLKEKIFSHPQYPSLLCLTDTLEEYGIKTIPVSIGVERLIEIPLPAIVQVSNLNGSNFNIITSISKDKVTFYDENGRLKDLSSLEFQKNWTGVSLLIESLNGSRDPEIYNKVKTNRFIKSSFLIVCLSFLLLLIRSIIISEVSVLMLSYFLLKVLGISVSFILLWYQQDKENPSLKKFCTSSKNVDCNSILESKKFQWLDGGINLSLIVFSYFIAGLGSLIILNFSNITFLAWLSLVTFPVVILSFYFQAFVYKKWCKFCLLIQALLISECFFVAIGSFWKGDLNPDGGLLFLFLFVCVIIAGVLIKPMIRLQEQVFQSKRQLSKLKSNKELFQFSLSRSKKMINDSQGIGILLKGKNPKYDIIKVCNPYCGPCSLIHPELENLFDKGNINLQIIFSSSGGDERKEKTVQHLMAVDSKGSLDYMRSALDDWYGTERKDYNEFAIKYPIYEDLSKQKEKIIAMDQWCKQESILQTPTLFINGYELPSTYSISDLKYLLY</sequence>
<keyword evidence="4" id="KW-0874">Quinone</keyword>
<evidence type="ECO:0000256" key="3">
    <source>
        <dbReference type="ARBA" id="ARBA00022692"/>
    </source>
</evidence>
<name>A0ABS3CCH1_9BACT</name>
<dbReference type="Gene3D" id="3.90.70.10">
    <property type="entry name" value="Cysteine proteinases"/>
    <property type="match status" value="1"/>
</dbReference>
<dbReference type="SUPFAM" id="SSF52833">
    <property type="entry name" value="Thioredoxin-like"/>
    <property type="match status" value="1"/>
</dbReference>
<evidence type="ECO:0000256" key="5">
    <source>
        <dbReference type="ARBA" id="ARBA00022989"/>
    </source>
</evidence>
<keyword evidence="3 10" id="KW-0812">Transmembrane</keyword>
<dbReference type="Proteomes" id="UP000664480">
    <property type="component" value="Unassembled WGS sequence"/>
</dbReference>
<dbReference type="Pfam" id="PF07884">
    <property type="entry name" value="VKOR"/>
    <property type="match status" value="1"/>
</dbReference>
<keyword evidence="6" id="KW-0560">Oxidoreductase</keyword>
<accession>A0ABS3CCH1</accession>
<evidence type="ECO:0000259" key="12">
    <source>
        <dbReference type="Pfam" id="PF07884"/>
    </source>
</evidence>
<gene>
    <name evidence="13" type="ORF">J0A69_04620</name>
</gene>
<keyword evidence="5 10" id="KW-1133">Transmembrane helix</keyword>
<proteinExistence type="inferred from homology"/>
<dbReference type="InterPro" id="IPR038354">
    <property type="entry name" value="VKOR_sf"/>
</dbReference>
<dbReference type="Pfam" id="PF03412">
    <property type="entry name" value="Peptidase_C39"/>
    <property type="match status" value="1"/>
</dbReference>
<keyword evidence="8" id="KW-1015">Disulfide bond</keyword>
<reference evidence="13 14" key="1">
    <citation type="submission" date="2021-03" db="EMBL/GenBank/DDBJ databases">
        <title>novel species isolated from a fishpond in China.</title>
        <authorList>
            <person name="Lu H."/>
            <person name="Cai Z."/>
        </authorList>
    </citation>
    <scope>NUCLEOTIDE SEQUENCE [LARGE SCALE GENOMIC DNA]</scope>
    <source>
        <strain evidence="13 14">YJ13C</strain>
    </source>
</reference>
<evidence type="ECO:0000259" key="11">
    <source>
        <dbReference type="Pfam" id="PF03412"/>
    </source>
</evidence>
<keyword evidence="7 10" id="KW-0472">Membrane</keyword>
<evidence type="ECO:0000313" key="13">
    <source>
        <dbReference type="EMBL" id="MBN7814697.1"/>
    </source>
</evidence>
<evidence type="ECO:0000313" key="14">
    <source>
        <dbReference type="Proteomes" id="UP000664480"/>
    </source>
</evidence>
<evidence type="ECO:0000256" key="4">
    <source>
        <dbReference type="ARBA" id="ARBA00022719"/>
    </source>
</evidence>
<organism evidence="13 14">
    <name type="scientific">Algoriphagus pacificus</name>
    <dbReference type="NCBI Taxonomy" id="2811234"/>
    <lineage>
        <taxon>Bacteria</taxon>
        <taxon>Pseudomonadati</taxon>
        <taxon>Bacteroidota</taxon>
        <taxon>Cytophagia</taxon>
        <taxon>Cytophagales</taxon>
        <taxon>Cyclobacteriaceae</taxon>
        <taxon>Algoriphagus</taxon>
    </lineage>
</organism>
<evidence type="ECO:0000256" key="10">
    <source>
        <dbReference type="SAM" id="Phobius"/>
    </source>
</evidence>
<keyword evidence="14" id="KW-1185">Reference proteome</keyword>
<protein>
    <submittedName>
        <fullName evidence="13">VKOR family protein</fullName>
    </submittedName>
</protein>
<evidence type="ECO:0000256" key="2">
    <source>
        <dbReference type="ARBA" id="ARBA00006214"/>
    </source>
</evidence>
<dbReference type="InterPro" id="IPR036249">
    <property type="entry name" value="Thioredoxin-like_sf"/>
</dbReference>
<dbReference type="InterPro" id="IPR005074">
    <property type="entry name" value="Peptidase_C39"/>
</dbReference>
<feature type="transmembrane region" description="Helical" evidence="10">
    <location>
        <begin position="268"/>
        <end position="289"/>
    </location>
</feature>
<dbReference type="Gene3D" id="3.40.30.10">
    <property type="entry name" value="Glutaredoxin"/>
    <property type="match status" value="1"/>
</dbReference>
<evidence type="ECO:0000256" key="6">
    <source>
        <dbReference type="ARBA" id="ARBA00023002"/>
    </source>
</evidence>